<sequence>MWDVEKVLLAEDGTRILIEAGVFSKLAPYRQCASDSVESGGIIIGEYRGNDLRIVDVSTPGNKDIQRRSFFGRRDHSHQNFAMNYWKRSSGSQSYIGDWHTHPQHTPQPSGLDIIEWQRVLTGSPMLVVILGIQSDWLALWRSNKLVSISL</sequence>
<dbReference type="AlphaFoldDB" id="A0A289GE83"/>
<dbReference type="Proteomes" id="UP000256923">
    <property type="component" value="Chromosome 1"/>
</dbReference>
<proteinExistence type="predicted"/>
<gene>
    <name evidence="2" type="ORF">DYL72_03460</name>
</gene>
<dbReference type="Pfam" id="PF14464">
    <property type="entry name" value="Prok-JAB"/>
    <property type="match status" value="1"/>
</dbReference>
<name>A0A289GE83_VIBAN</name>
<dbReference type="SUPFAM" id="SSF102712">
    <property type="entry name" value="JAB1/MPN domain"/>
    <property type="match status" value="1"/>
</dbReference>
<dbReference type="RefSeq" id="WP_019282262.1">
    <property type="nucleotide sequence ID" value="NZ_CP023054.1"/>
</dbReference>
<feature type="domain" description="JAB" evidence="1">
    <location>
        <begin position="31"/>
        <end position="137"/>
    </location>
</feature>
<evidence type="ECO:0000259" key="1">
    <source>
        <dbReference type="Pfam" id="PF14464"/>
    </source>
</evidence>
<protein>
    <recommendedName>
        <fullName evidence="1">JAB domain-containing protein</fullName>
    </recommendedName>
</protein>
<organism evidence="2 3">
    <name type="scientific">Vibrio anguillarum</name>
    <name type="common">Listonella anguillarum</name>
    <dbReference type="NCBI Taxonomy" id="55601"/>
    <lineage>
        <taxon>Bacteria</taxon>
        <taxon>Pseudomonadati</taxon>
        <taxon>Pseudomonadota</taxon>
        <taxon>Gammaproteobacteria</taxon>
        <taxon>Vibrionales</taxon>
        <taxon>Vibrionaceae</taxon>
        <taxon>Vibrio</taxon>
    </lineage>
</organism>
<evidence type="ECO:0000313" key="3">
    <source>
        <dbReference type="Proteomes" id="UP000256923"/>
    </source>
</evidence>
<dbReference type="EMBL" id="CP034672">
    <property type="protein sequence ID" value="AZS24211.1"/>
    <property type="molecule type" value="Genomic_DNA"/>
</dbReference>
<reference evidence="2 3" key="1">
    <citation type="submission" date="2018-12" db="EMBL/GenBank/DDBJ databases">
        <title>Characterization and Draft Genome of Vibrio anguillarum J360 Marine Pathogen Isolated from an Outbreak in Lumpfish (Cyclopterus lumpus).</title>
        <authorList>
            <person name="Vasquez J.I."/>
            <person name="Cao T."/>
            <person name="Chakraborty S."/>
            <person name="Gnanagobal H."/>
            <person name="Wescot J."/>
            <person name="Boyce D."/>
            <person name="Santander J."/>
        </authorList>
    </citation>
    <scope>NUCLEOTIDE SEQUENCE [LARGE SCALE GENOMIC DNA]</scope>
    <source>
        <strain evidence="2 3">J360</strain>
    </source>
</reference>
<accession>A0A289GE83</accession>
<dbReference type="InterPro" id="IPR028090">
    <property type="entry name" value="JAB_dom_prok"/>
</dbReference>
<dbReference type="Gene3D" id="3.40.140.10">
    <property type="entry name" value="Cytidine Deaminase, domain 2"/>
    <property type="match status" value="1"/>
</dbReference>
<evidence type="ECO:0000313" key="2">
    <source>
        <dbReference type="EMBL" id="AZS24211.1"/>
    </source>
</evidence>